<dbReference type="Proteomes" id="UP000248975">
    <property type="component" value="Unassembled WGS sequence"/>
</dbReference>
<comment type="subcellular location">
    <subcellularLocation>
        <location evidence="1">Cell membrane</location>
        <topology evidence="1">Peripheral membrane protein</topology>
    </subcellularLocation>
</comment>
<dbReference type="GO" id="GO:0097588">
    <property type="term" value="P:archaeal or bacterial-type flagellum-dependent cell motility"/>
    <property type="evidence" value="ECO:0007669"/>
    <property type="project" value="UniProtKB-KW"/>
</dbReference>
<evidence type="ECO:0000259" key="7">
    <source>
        <dbReference type="Pfam" id="PF01052"/>
    </source>
</evidence>
<gene>
    <name evidence="8" type="ORF">DI533_18750</name>
</gene>
<dbReference type="InterPro" id="IPR036429">
    <property type="entry name" value="SpoA-like_sf"/>
</dbReference>
<feature type="domain" description="Flagellar motor switch protein FliN-like C-terminal" evidence="7">
    <location>
        <begin position="221"/>
        <end position="288"/>
    </location>
</feature>
<keyword evidence="8" id="KW-0966">Cell projection</keyword>
<dbReference type="Gene3D" id="3.40.1550.10">
    <property type="entry name" value="CheC-like"/>
    <property type="match status" value="1"/>
</dbReference>
<evidence type="ECO:0000256" key="6">
    <source>
        <dbReference type="ARBA" id="ARBA00025044"/>
    </source>
</evidence>
<accession>A0A2W5S9B3</accession>
<organism evidence="8 9">
    <name type="scientific">Cereibacter sphaeroides</name>
    <name type="common">Rhodobacter sphaeroides</name>
    <dbReference type="NCBI Taxonomy" id="1063"/>
    <lineage>
        <taxon>Bacteria</taxon>
        <taxon>Pseudomonadati</taxon>
        <taxon>Pseudomonadota</taxon>
        <taxon>Alphaproteobacteria</taxon>
        <taxon>Rhodobacterales</taxon>
        <taxon>Paracoccaceae</taxon>
        <taxon>Cereibacter</taxon>
    </lineage>
</organism>
<evidence type="ECO:0000256" key="1">
    <source>
        <dbReference type="ARBA" id="ARBA00004202"/>
    </source>
</evidence>
<comment type="function">
    <text evidence="6">FliM is one of three proteins (FliG, FliN, FliM) that forms the rotor-mounted switch complex (C ring), located at the base of the basal body. This complex interacts with the CheY and CheZ chemotaxis proteins, in addition to contacting components of the motor that determine the direction of flagellar rotation.</text>
</comment>
<keyword evidence="8" id="KW-0282">Flagellum</keyword>
<sequence length="313" mass="32617">MAGEVIRRKVAAARAARSDGGPGADRQWRLALARAANDVIALPLEVARLSVSRLSLAELLELAPERALIAVLEGPGEGLGILALSPPVLSAMIEMQTMGRVTTIAPPARKPTRTDATMVAGLIDRAMADLETGLEYEGDLTWAGGFRYASFLDDPRPLGLLLEEDSYRVLLAEVRLAGGAKSGPVLLALPAEGRGRLPSPAPEALPPPVAAAMFTQALSDQVMRTEADLAAVLHRVTVPLSAVMGLKSGDVVPLPMAALEQIVLQGLDGRPLAAGKLGQNRGMRAIRLIPEPASAEPPGQVVDMKVVASVAAG</sequence>
<keyword evidence="5" id="KW-0472">Membrane</keyword>
<dbReference type="InterPro" id="IPR028976">
    <property type="entry name" value="CheC-like_sf"/>
</dbReference>
<dbReference type="Gene3D" id="2.30.330.10">
    <property type="entry name" value="SpoA-like"/>
    <property type="match status" value="1"/>
</dbReference>
<name>A0A2W5S9B3_CERSP</name>
<evidence type="ECO:0000313" key="8">
    <source>
        <dbReference type="EMBL" id="PZQ95675.1"/>
    </source>
</evidence>
<evidence type="ECO:0000256" key="4">
    <source>
        <dbReference type="ARBA" id="ARBA00022779"/>
    </source>
</evidence>
<protein>
    <submittedName>
        <fullName evidence="8">Flagellar switch protein FliM</fullName>
    </submittedName>
</protein>
<dbReference type="SUPFAM" id="SSF101801">
    <property type="entry name" value="Surface presentation of antigens (SPOA)"/>
    <property type="match status" value="1"/>
</dbReference>
<dbReference type="GO" id="GO:0005886">
    <property type="term" value="C:plasma membrane"/>
    <property type="evidence" value="ECO:0007669"/>
    <property type="project" value="UniProtKB-SubCell"/>
</dbReference>
<evidence type="ECO:0000256" key="2">
    <source>
        <dbReference type="ARBA" id="ARBA00022475"/>
    </source>
</evidence>
<keyword evidence="8" id="KW-0969">Cilium</keyword>
<dbReference type="Pfam" id="PF01052">
    <property type="entry name" value="FliMN_C"/>
    <property type="match status" value="1"/>
</dbReference>
<proteinExistence type="predicted"/>
<keyword evidence="4" id="KW-0283">Flagellar rotation</keyword>
<keyword evidence="2" id="KW-1003">Cell membrane</keyword>
<dbReference type="InterPro" id="IPR001543">
    <property type="entry name" value="FliN-like_C"/>
</dbReference>
<keyword evidence="3" id="KW-0145">Chemotaxis</keyword>
<evidence type="ECO:0000256" key="5">
    <source>
        <dbReference type="ARBA" id="ARBA00023136"/>
    </source>
</evidence>
<evidence type="ECO:0000256" key="3">
    <source>
        <dbReference type="ARBA" id="ARBA00022500"/>
    </source>
</evidence>
<comment type="caution">
    <text evidence="8">The sequence shown here is derived from an EMBL/GenBank/DDBJ whole genome shotgun (WGS) entry which is preliminary data.</text>
</comment>
<dbReference type="EMBL" id="QFQS01000006">
    <property type="protein sequence ID" value="PZQ95675.1"/>
    <property type="molecule type" value="Genomic_DNA"/>
</dbReference>
<evidence type="ECO:0000313" key="9">
    <source>
        <dbReference type="Proteomes" id="UP000248975"/>
    </source>
</evidence>
<dbReference type="GO" id="GO:0006935">
    <property type="term" value="P:chemotaxis"/>
    <property type="evidence" value="ECO:0007669"/>
    <property type="project" value="UniProtKB-KW"/>
</dbReference>
<reference evidence="8 9" key="1">
    <citation type="submission" date="2017-08" db="EMBL/GenBank/DDBJ databases">
        <title>Infants hospitalized years apart are colonized by the same room-sourced microbial strains.</title>
        <authorList>
            <person name="Brooks B."/>
            <person name="Olm M.R."/>
            <person name="Firek B.A."/>
            <person name="Baker R."/>
            <person name="Thomas B.C."/>
            <person name="Morowitz M.J."/>
            <person name="Banfield J.F."/>
        </authorList>
    </citation>
    <scope>NUCLEOTIDE SEQUENCE [LARGE SCALE GENOMIC DNA]</scope>
    <source>
        <strain evidence="8">S2_003_000_R2_11</strain>
    </source>
</reference>
<dbReference type="AlphaFoldDB" id="A0A2W5S9B3"/>